<reference evidence="1" key="2">
    <citation type="journal article" date="2022" name="New Phytol.">
        <title>Evolutionary transition to the ectomycorrhizal habit in the genomes of a hyperdiverse lineage of mushroom-forming fungi.</title>
        <authorList>
            <person name="Looney B."/>
            <person name="Miyauchi S."/>
            <person name="Morin E."/>
            <person name="Drula E."/>
            <person name="Courty P.E."/>
            <person name="Kohler A."/>
            <person name="Kuo A."/>
            <person name="LaButti K."/>
            <person name="Pangilinan J."/>
            <person name="Lipzen A."/>
            <person name="Riley R."/>
            <person name="Andreopoulos W."/>
            <person name="He G."/>
            <person name="Johnson J."/>
            <person name="Nolan M."/>
            <person name="Tritt A."/>
            <person name="Barry K.W."/>
            <person name="Grigoriev I.V."/>
            <person name="Nagy L.G."/>
            <person name="Hibbett D."/>
            <person name="Henrissat B."/>
            <person name="Matheny P.B."/>
            <person name="Labbe J."/>
            <person name="Martin F.M."/>
        </authorList>
    </citation>
    <scope>NUCLEOTIDE SEQUENCE</scope>
    <source>
        <strain evidence="1">EC-137</strain>
    </source>
</reference>
<reference evidence="1" key="1">
    <citation type="submission" date="2021-02" db="EMBL/GenBank/DDBJ databases">
        <authorList>
            <consortium name="DOE Joint Genome Institute"/>
            <person name="Ahrendt S."/>
            <person name="Looney B.P."/>
            <person name="Miyauchi S."/>
            <person name="Morin E."/>
            <person name="Drula E."/>
            <person name="Courty P.E."/>
            <person name="Chicoki N."/>
            <person name="Fauchery L."/>
            <person name="Kohler A."/>
            <person name="Kuo A."/>
            <person name="Labutti K."/>
            <person name="Pangilinan J."/>
            <person name="Lipzen A."/>
            <person name="Riley R."/>
            <person name="Andreopoulos W."/>
            <person name="He G."/>
            <person name="Johnson J."/>
            <person name="Barry K.W."/>
            <person name="Grigoriev I.V."/>
            <person name="Nagy L."/>
            <person name="Hibbett D."/>
            <person name="Henrissat B."/>
            <person name="Matheny P.B."/>
            <person name="Labbe J."/>
            <person name="Martin F."/>
        </authorList>
    </citation>
    <scope>NUCLEOTIDE SEQUENCE</scope>
    <source>
        <strain evidence="1">EC-137</strain>
    </source>
</reference>
<dbReference type="Proteomes" id="UP000814128">
    <property type="component" value="Unassembled WGS sequence"/>
</dbReference>
<gene>
    <name evidence="1" type="ORF">K488DRAFT_72003</name>
</gene>
<name>A0ACB8QG14_9AGAM</name>
<evidence type="ECO:0000313" key="1">
    <source>
        <dbReference type="EMBL" id="KAI0030689.1"/>
    </source>
</evidence>
<accession>A0ACB8QG14</accession>
<dbReference type="EMBL" id="MU273610">
    <property type="protein sequence ID" value="KAI0030689.1"/>
    <property type="molecule type" value="Genomic_DNA"/>
</dbReference>
<protein>
    <submittedName>
        <fullName evidence="1">Uncharacterized protein</fullName>
    </submittedName>
</protein>
<sequence length="221" mass="25126">MHLLATTMRLHRRPICRKRYRYPRLPPHSPLRSYRTCTQCSYFECIDDTRANASSRSPPVDAIIGGFGGGFGAVLLLLLAFFVLRRRRLARKKHHLTKSLDEDSALHLNIYEYREGGAIEPFMQQYSGVAASGFVAPAPHIAKREHDVPEAFVREVRLGGVDSDNENGGGETRVEGGRSGVSANEETLPRDPTELRRLWWRILQRMRAESEPDEAPPRYEE</sequence>
<organism evidence="1 2">
    <name type="scientific">Vararia minispora EC-137</name>
    <dbReference type="NCBI Taxonomy" id="1314806"/>
    <lineage>
        <taxon>Eukaryota</taxon>
        <taxon>Fungi</taxon>
        <taxon>Dikarya</taxon>
        <taxon>Basidiomycota</taxon>
        <taxon>Agaricomycotina</taxon>
        <taxon>Agaricomycetes</taxon>
        <taxon>Russulales</taxon>
        <taxon>Lachnocladiaceae</taxon>
        <taxon>Vararia</taxon>
    </lineage>
</organism>
<evidence type="ECO:0000313" key="2">
    <source>
        <dbReference type="Proteomes" id="UP000814128"/>
    </source>
</evidence>
<comment type="caution">
    <text evidence="1">The sequence shown here is derived from an EMBL/GenBank/DDBJ whole genome shotgun (WGS) entry which is preliminary data.</text>
</comment>
<proteinExistence type="predicted"/>
<keyword evidence="2" id="KW-1185">Reference proteome</keyword>